<proteinExistence type="predicted"/>
<dbReference type="EMBL" id="HBII01020425">
    <property type="protein sequence ID" value="CAE0349565.1"/>
    <property type="molecule type" value="Transcribed_RNA"/>
</dbReference>
<accession>A0A7S3N9X6</accession>
<sequence length="152" mass="17495">MKVFSNVNFVLNPPEYYKNQYEVAIDQAYGGGTPSMDTFVLNPQIYFRARRDSGNNLKCWLTYKIFEGEETYVKVFVVKADGPERVSMITTDNQVAEDDTPYYGGRYSNHFVLNRDEEYIAIVSTFQNEDPISGVFEIKANTPLTYKLIKPL</sequence>
<organism evidence="1">
    <name type="scientific">Euplotes harpa</name>
    <dbReference type="NCBI Taxonomy" id="151035"/>
    <lineage>
        <taxon>Eukaryota</taxon>
        <taxon>Sar</taxon>
        <taxon>Alveolata</taxon>
        <taxon>Ciliophora</taxon>
        <taxon>Intramacronucleata</taxon>
        <taxon>Spirotrichea</taxon>
        <taxon>Hypotrichia</taxon>
        <taxon>Euplotida</taxon>
        <taxon>Euplotidae</taxon>
        <taxon>Euplotes</taxon>
    </lineage>
</organism>
<dbReference type="InterPro" id="IPR036213">
    <property type="entry name" value="Calpain_III_sf"/>
</dbReference>
<evidence type="ECO:0000313" key="1">
    <source>
        <dbReference type="EMBL" id="CAE0349565.1"/>
    </source>
</evidence>
<reference evidence="1" key="1">
    <citation type="submission" date="2021-01" db="EMBL/GenBank/DDBJ databases">
        <authorList>
            <person name="Corre E."/>
            <person name="Pelletier E."/>
            <person name="Niang G."/>
            <person name="Scheremetjew M."/>
            <person name="Finn R."/>
            <person name="Kale V."/>
            <person name="Holt S."/>
            <person name="Cochrane G."/>
            <person name="Meng A."/>
            <person name="Brown T."/>
            <person name="Cohen L."/>
        </authorList>
    </citation>
    <scope>NUCLEOTIDE SEQUENCE</scope>
    <source>
        <strain evidence="1">FSP1.4</strain>
    </source>
</reference>
<gene>
    <name evidence="1" type="ORF">EHAR0213_LOCUS8477</name>
</gene>
<protein>
    <submittedName>
        <fullName evidence="1">Uncharacterized protein</fullName>
    </submittedName>
</protein>
<dbReference type="SUPFAM" id="SSF49758">
    <property type="entry name" value="Calpain large subunit, middle domain (domain III)"/>
    <property type="match status" value="1"/>
</dbReference>
<dbReference type="AlphaFoldDB" id="A0A7S3N9X6"/>
<name>A0A7S3N9X6_9SPIT</name>